<evidence type="ECO:0000313" key="1">
    <source>
        <dbReference type="EMBL" id="TNN52353.1"/>
    </source>
</evidence>
<gene>
    <name evidence="1" type="ORF">EYF80_037436</name>
</gene>
<sequence length="108" mass="11435">MSAGSGWGADSGSISGDFWSRSVSAAAGSNSFGLPRGTLEQVCSFCMSGKDPLHPTVEHSRTFPGGGGRSAFTTNHTEHLQAAVSEYIRLQPWNGHDVLASPEVDRRD</sequence>
<dbReference type="EMBL" id="SRLO01000550">
    <property type="protein sequence ID" value="TNN52353.1"/>
    <property type="molecule type" value="Genomic_DNA"/>
</dbReference>
<organism evidence="1 2">
    <name type="scientific">Liparis tanakae</name>
    <name type="common">Tanaka's snailfish</name>
    <dbReference type="NCBI Taxonomy" id="230148"/>
    <lineage>
        <taxon>Eukaryota</taxon>
        <taxon>Metazoa</taxon>
        <taxon>Chordata</taxon>
        <taxon>Craniata</taxon>
        <taxon>Vertebrata</taxon>
        <taxon>Euteleostomi</taxon>
        <taxon>Actinopterygii</taxon>
        <taxon>Neopterygii</taxon>
        <taxon>Teleostei</taxon>
        <taxon>Neoteleostei</taxon>
        <taxon>Acanthomorphata</taxon>
        <taxon>Eupercaria</taxon>
        <taxon>Perciformes</taxon>
        <taxon>Cottioidei</taxon>
        <taxon>Cottales</taxon>
        <taxon>Liparidae</taxon>
        <taxon>Liparis</taxon>
    </lineage>
</organism>
<proteinExistence type="predicted"/>
<protein>
    <submittedName>
        <fullName evidence="1">Uncharacterized protein</fullName>
    </submittedName>
</protein>
<dbReference type="Proteomes" id="UP000314294">
    <property type="component" value="Unassembled WGS sequence"/>
</dbReference>
<name>A0A4Z2GHI0_9TELE</name>
<evidence type="ECO:0000313" key="2">
    <source>
        <dbReference type="Proteomes" id="UP000314294"/>
    </source>
</evidence>
<keyword evidence="2" id="KW-1185">Reference proteome</keyword>
<reference evidence="1 2" key="1">
    <citation type="submission" date="2019-03" db="EMBL/GenBank/DDBJ databases">
        <title>First draft genome of Liparis tanakae, snailfish: a comprehensive survey of snailfish specific genes.</title>
        <authorList>
            <person name="Kim W."/>
            <person name="Song I."/>
            <person name="Jeong J.-H."/>
            <person name="Kim D."/>
            <person name="Kim S."/>
            <person name="Ryu S."/>
            <person name="Song J.Y."/>
            <person name="Lee S.K."/>
        </authorList>
    </citation>
    <scope>NUCLEOTIDE SEQUENCE [LARGE SCALE GENOMIC DNA]</scope>
    <source>
        <tissue evidence="1">Muscle</tissue>
    </source>
</reference>
<accession>A0A4Z2GHI0</accession>
<dbReference type="AlphaFoldDB" id="A0A4Z2GHI0"/>
<comment type="caution">
    <text evidence="1">The sequence shown here is derived from an EMBL/GenBank/DDBJ whole genome shotgun (WGS) entry which is preliminary data.</text>
</comment>